<gene>
    <name evidence="2" type="ORF">AAF712_010272</name>
</gene>
<evidence type="ECO:0000313" key="2">
    <source>
        <dbReference type="EMBL" id="KAL0062820.1"/>
    </source>
</evidence>
<feature type="region of interest" description="Disordered" evidence="1">
    <location>
        <begin position="1"/>
        <end position="21"/>
    </location>
</feature>
<evidence type="ECO:0008006" key="4">
    <source>
        <dbReference type="Google" id="ProtNLM"/>
    </source>
</evidence>
<feature type="compositionally biased region" description="Polar residues" evidence="1">
    <location>
        <begin position="1"/>
        <end position="13"/>
    </location>
</feature>
<proteinExistence type="predicted"/>
<evidence type="ECO:0000313" key="3">
    <source>
        <dbReference type="Proteomes" id="UP001437256"/>
    </source>
</evidence>
<protein>
    <recommendedName>
        <fullName evidence="4">Transposase</fullName>
    </recommendedName>
</protein>
<dbReference type="Proteomes" id="UP001437256">
    <property type="component" value="Unassembled WGS sequence"/>
</dbReference>
<sequence length="450" mass="51456">MSNNPSGKNQYRNGTKPPDDKLRERLTQYAAENLTHHEMLQALSADLNYCIKDRKLCDLLKNLNIPTTRLASKSMTPEMQETLVANKLAEDPNRRRGPNTIKSLLHQDGTPRDKVRSLQKQVQGPMAAYNRAPRHKAQKTPRTALVLLGPYQEIDCDGHEKLYSSSLMLGGVGIGIYGFRQHVGKIEMLVAVPDARRADIVGHLHLDLVEKCGYHIAVRMTVDGGSETGEISVYSPEEFQDLDEWPAFVAVPSTRNIVAEAMWSYLRRHVGIHLQDTLRQGATNGLFRPYNKIHKDLFHWLWSKIVQACLDQFTRYWNSHKTRSSPASNFPSATTPNHVMRCPHEFSLRNVSIAVDPEAVDALRERLPPRQDVFRWTVLPEFDSRAQVIYEVVADGMNPRPNLEDGLKVALRGWEIFGHMSPLLENWYRNSDQLNQVFKYMSIRVYMLSY</sequence>
<name>A0ABR2ZMC4_9AGAR</name>
<evidence type="ECO:0000256" key="1">
    <source>
        <dbReference type="SAM" id="MobiDB-lite"/>
    </source>
</evidence>
<feature type="region of interest" description="Disordered" evidence="1">
    <location>
        <begin position="91"/>
        <end position="113"/>
    </location>
</feature>
<reference evidence="2 3" key="1">
    <citation type="submission" date="2024-05" db="EMBL/GenBank/DDBJ databases">
        <title>A draft genome resource for the thread blight pathogen Marasmius tenuissimus strain MS-2.</title>
        <authorList>
            <person name="Yulfo-Soto G.E."/>
            <person name="Baruah I.K."/>
            <person name="Amoako-Attah I."/>
            <person name="Bukari Y."/>
            <person name="Meinhardt L.W."/>
            <person name="Bailey B.A."/>
            <person name="Cohen S.P."/>
        </authorList>
    </citation>
    <scope>NUCLEOTIDE SEQUENCE [LARGE SCALE GENOMIC DNA]</scope>
    <source>
        <strain evidence="2 3">MS-2</strain>
    </source>
</reference>
<accession>A0ABR2ZMC4</accession>
<dbReference type="EMBL" id="JBBXMP010000095">
    <property type="protein sequence ID" value="KAL0062820.1"/>
    <property type="molecule type" value="Genomic_DNA"/>
</dbReference>
<organism evidence="2 3">
    <name type="scientific">Marasmius tenuissimus</name>
    <dbReference type="NCBI Taxonomy" id="585030"/>
    <lineage>
        <taxon>Eukaryota</taxon>
        <taxon>Fungi</taxon>
        <taxon>Dikarya</taxon>
        <taxon>Basidiomycota</taxon>
        <taxon>Agaricomycotina</taxon>
        <taxon>Agaricomycetes</taxon>
        <taxon>Agaricomycetidae</taxon>
        <taxon>Agaricales</taxon>
        <taxon>Marasmiineae</taxon>
        <taxon>Marasmiaceae</taxon>
        <taxon>Marasmius</taxon>
    </lineage>
</organism>
<keyword evidence="3" id="KW-1185">Reference proteome</keyword>
<comment type="caution">
    <text evidence="2">The sequence shown here is derived from an EMBL/GenBank/DDBJ whole genome shotgun (WGS) entry which is preliminary data.</text>
</comment>